<name>A0A1H9U8J1_9LACT</name>
<keyword evidence="1" id="KW-0812">Transmembrane</keyword>
<gene>
    <name evidence="2" type="ORF">SAMN04488559_12325</name>
</gene>
<keyword evidence="3" id="KW-1185">Reference proteome</keyword>
<evidence type="ECO:0000256" key="1">
    <source>
        <dbReference type="SAM" id="Phobius"/>
    </source>
</evidence>
<dbReference type="EMBL" id="FOHA01000023">
    <property type="protein sequence ID" value="SES05558.1"/>
    <property type="molecule type" value="Genomic_DNA"/>
</dbReference>
<dbReference type="InterPro" id="IPR011990">
    <property type="entry name" value="TPR-like_helical_dom_sf"/>
</dbReference>
<evidence type="ECO:0008006" key="4">
    <source>
        <dbReference type="Google" id="ProtNLM"/>
    </source>
</evidence>
<evidence type="ECO:0000313" key="2">
    <source>
        <dbReference type="EMBL" id="SES05558.1"/>
    </source>
</evidence>
<organism evidence="2 3">
    <name type="scientific">Isobaculum melis</name>
    <dbReference type="NCBI Taxonomy" id="142588"/>
    <lineage>
        <taxon>Bacteria</taxon>
        <taxon>Bacillati</taxon>
        <taxon>Bacillota</taxon>
        <taxon>Bacilli</taxon>
        <taxon>Lactobacillales</taxon>
        <taxon>Carnobacteriaceae</taxon>
        <taxon>Isobaculum</taxon>
    </lineage>
</organism>
<evidence type="ECO:0000313" key="3">
    <source>
        <dbReference type="Proteomes" id="UP000198948"/>
    </source>
</evidence>
<keyword evidence="1" id="KW-0472">Membrane</keyword>
<dbReference type="SUPFAM" id="SSF81901">
    <property type="entry name" value="HCP-like"/>
    <property type="match status" value="1"/>
</dbReference>
<dbReference type="Proteomes" id="UP000198948">
    <property type="component" value="Unassembled WGS sequence"/>
</dbReference>
<dbReference type="RefSeq" id="WP_092653885.1">
    <property type="nucleotide sequence ID" value="NZ_FOHA01000023.1"/>
</dbReference>
<dbReference type="OrthoDB" id="9816462at2"/>
<keyword evidence="1" id="KW-1133">Transmembrane helix</keyword>
<feature type="transmembrane region" description="Helical" evidence="1">
    <location>
        <begin position="384"/>
        <end position="402"/>
    </location>
</feature>
<dbReference type="AlphaFoldDB" id="A0A1H9U8J1"/>
<reference evidence="2 3" key="1">
    <citation type="submission" date="2016-10" db="EMBL/GenBank/DDBJ databases">
        <authorList>
            <person name="de Groot N.N."/>
        </authorList>
    </citation>
    <scope>NUCLEOTIDE SEQUENCE [LARGE SCALE GENOMIC DNA]</scope>
    <source>
        <strain evidence="2 3">DSM 13760</strain>
    </source>
</reference>
<accession>A0A1H9U8J1</accession>
<sequence>MRDCWEVLGIEPTNDIRVIKKAYAQLLKNEVTDEDISTFQKIKEAFDEAIKRAKSKDLEVDSIQGRFTEELFFENDVQQKIQDDETDSWLKLEEALQKLIANSAERKQITNWQSFFWEQDLMDFEKFQLIRYKIKNILLDQYYLFSREVNEYLIETYQIEDITHEDQLTSLKQAIFFPLNLPEQMSDELKNKYYHLRYRVYECLKNNQMLEIERLLKECKMIDTSDPDLITLEGIYVIKSNYYQKRDLKRADVLMRQALELDPAHHTAYLYHVFLTATDEDWKKRKKNIKEALTSYYLFDSALILGFVYAVLEDYEESSRYFFQVPDYLRTTFYKQIRQVFRQREEVLYEMGTIYDIQLSKKRTVEMAKLKKEKVQLEKQKGGFSAPIISISLVLIAIFAIFSTMRDTDKPWVEKNNFQKYQFESPLNGSKNIGMSNIVLNVEEDRERYGVIWEFIYEYLGGKSSEKQAFITTHVDSSYQEIFEKNAQGDIYYSSYSYISYQKMENGEKWYLLSTSIGRNQLIVQVNGSNQIIRIYGQHWENISEQDFDEMAFKILRNYEDSAVYLTDYFLYYEDEQHSVLTVEIYISLDYYPTLLRELKQLEQKGIDMKDFHGGKIFSSYLNNGEYCIVAKSYSNGDIIITFDAEKRVKRVYTMADGKLTDQEWEEIMTRLILINRE</sequence>
<dbReference type="STRING" id="142588.SAMN04488559_12325"/>
<protein>
    <recommendedName>
        <fullName evidence="4">J domain-containing protein</fullName>
    </recommendedName>
</protein>
<proteinExistence type="predicted"/>
<dbReference type="Gene3D" id="1.25.40.10">
    <property type="entry name" value="Tetratricopeptide repeat domain"/>
    <property type="match status" value="1"/>
</dbReference>
<feature type="transmembrane region" description="Helical" evidence="1">
    <location>
        <begin position="293"/>
        <end position="312"/>
    </location>
</feature>